<dbReference type="SUPFAM" id="SSF48576">
    <property type="entry name" value="Terpenoid synthases"/>
    <property type="match status" value="1"/>
</dbReference>
<evidence type="ECO:0000313" key="8">
    <source>
        <dbReference type="EMBL" id="KZC95760.1"/>
    </source>
</evidence>
<keyword evidence="2" id="KW-0808">Transferase</keyword>
<dbReference type="Proteomes" id="UP000076218">
    <property type="component" value="Unassembled WGS sequence"/>
</dbReference>
<organism evidence="8 9">
    <name type="scientific">Clavibacter tessellarius</name>
    <dbReference type="NCBI Taxonomy" id="31965"/>
    <lineage>
        <taxon>Bacteria</taxon>
        <taxon>Bacillati</taxon>
        <taxon>Actinomycetota</taxon>
        <taxon>Actinomycetes</taxon>
        <taxon>Micrococcales</taxon>
        <taxon>Microbacteriaceae</taxon>
        <taxon>Clavibacter</taxon>
    </lineage>
</organism>
<dbReference type="AlphaFoldDB" id="A0A154V315"/>
<dbReference type="EMBL" id="LQXA01000019">
    <property type="protein sequence ID" value="KZC95760.1"/>
    <property type="molecule type" value="Genomic_DNA"/>
</dbReference>
<sequence length="883" mass="95562">MTRRLPGRRPAAPEAPTGLDKYDRVAQDTASVVIRSYSTSFGLASRLLGADVRQHIENVYALVRIADEIVDGAAAGAGVDPAHVEDLLDALEQETEDAMLRGYSTNLVVHAFAITARRAGFGAELTAPFFASMRMDLRRMEHTPASFTEYVYGSAEVVGLMCLRAFLMGHATTRPERIRFEEGAKRLGAAFQKVNFLRDLAADHDALGRSYFPGVDVASFSEADKERILDDIDHDLRMSGAVIPDLPASSRRAVALAQGLFAELAVRLRDTPAAELARTRVRVPDPVKARIALAAATGAEPSGVDGRLVRRSRAPRVHGARSTPASRAETDDHDDHDHRPAPSDPEQQESAMTAPTAIVIGGGIAGLASAALLARDGYRVTLVEGRDEVGGRAGSWERDGFRFDLGPSWYLMPEVFDHFFKLMGTSAAEQLDLVRLPGYRVLFEGDPDPIDIRDSREANLDLFESVEPGSRPAMARYLDSAKEVYEMAKKRFLYTTFADYRPLLKRDIVTRTGTLGKLLLTPLETHVARYVKDRRLRQILGYPAVFLGSSPKLAPSMYHLMSHLDLEDGVLYPQGGLITVIDAIERVARAEGVEIRTGAPVSRILTEPTKAGKARARGVQITTDAGTETLDADVVVSTADLHHTETELLPEAFRTYPQAYWDKATAGPGAVLVYLGVKGELPELHHHTLLFTEDWDENFSRIFPPKGGATSVPDPASIYVCKPSATDGSVAPAGHENVFILVPIPADPTIGRGGIDGAGDARVEEIADRAIQQISDWAGIPDLAERIVLRRTSGPGDFAADLHSWTGTILGPAHTLSQSAMFRAGNTSKRVDGLHYAGGSTIPGIGLPMCLISAEILVKRLRGDTSTGPGAEPLVRTVGRPVV</sequence>
<feature type="compositionally biased region" description="Basic residues" evidence="6">
    <location>
        <begin position="309"/>
        <end position="319"/>
    </location>
</feature>
<dbReference type="GO" id="GO:0016117">
    <property type="term" value="P:carotenoid biosynthetic process"/>
    <property type="evidence" value="ECO:0007669"/>
    <property type="project" value="UniProtKB-KW"/>
</dbReference>
<dbReference type="Gene3D" id="1.10.600.10">
    <property type="entry name" value="Farnesyl Diphosphate Synthase"/>
    <property type="match status" value="1"/>
</dbReference>
<dbReference type="GO" id="GO:0051996">
    <property type="term" value="F:squalene synthase [NAD(P)H] activity"/>
    <property type="evidence" value="ECO:0007669"/>
    <property type="project" value="InterPro"/>
</dbReference>
<evidence type="ECO:0000313" key="9">
    <source>
        <dbReference type="Proteomes" id="UP000076218"/>
    </source>
</evidence>
<dbReference type="OrthoDB" id="9774675at2"/>
<dbReference type="SFLD" id="SFLDG01212">
    <property type="entry name" value="Phytoene_synthase_like"/>
    <property type="match status" value="1"/>
</dbReference>
<dbReference type="GO" id="GO:0004311">
    <property type="term" value="F:geranylgeranyl diphosphate synthase activity"/>
    <property type="evidence" value="ECO:0007669"/>
    <property type="project" value="InterPro"/>
</dbReference>
<dbReference type="STRING" id="31965.AWH51_06860"/>
<comment type="pathway">
    <text evidence="1">Carotenoid biosynthesis; phytoene biosynthesis.</text>
</comment>
<dbReference type="UniPathway" id="UPA00799"/>
<dbReference type="InterPro" id="IPR044843">
    <property type="entry name" value="Trans_IPPS_bact-type"/>
</dbReference>
<gene>
    <name evidence="8" type="ORF">AWH51_06860</name>
</gene>
<name>A0A154V315_9MICO</name>
<comment type="similarity">
    <text evidence="5">Belongs to the carotenoid/retinoid oxidoreductase family.</text>
</comment>
<dbReference type="PANTHER" id="PTHR43734">
    <property type="entry name" value="PHYTOENE DESATURASE"/>
    <property type="match status" value="1"/>
</dbReference>
<dbReference type="InterPro" id="IPR014105">
    <property type="entry name" value="Carotenoid/retinoid_OxRdtase"/>
</dbReference>
<dbReference type="InterPro" id="IPR036188">
    <property type="entry name" value="FAD/NAD-bd_sf"/>
</dbReference>
<reference evidence="8 9" key="1">
    <citation type="submission" date="2016-01" db="EMBL/GenBank/DDBJ databases">
        <title>Draft genome sequence of Clavibacter michiganensis subsp. tessellarius DOAB 609.</title>
        <authorList>
            <person name="Tambong J.T."/>
        </authorList>
    </citation>
    <scope>NUCLEOTIDE SEQUENCE [LARGE SCALE GENOMIC DNA]</scope>
    <source>
        <strain evidence="8 9">DOAB 609</strain>
    </source>
</reference>
<evidence type="ECO:0000259" key="7">
    <source>
        <dbReference type="Pfam" id="PF01593"/>
    </source>
</evidence>
<evidence type="ECO:0000256" key="3">
    <source>
        <dbReference type="ARBA" id="ARBA00022746"/>
    </source>
</evidence>
<dbReference type="GO" id="GO:0016491">
    <property type="term" value="F:oxidoreductase activity"/>
    <property type="evidence" value="ECO:0007669"/>
    <property type="project" value="UniProtKB-KW"/>
</dbReference>
<dbReference type="InterPro" id="IPR002060">
    <property type="entry name" value="Squ/phyt_synthse"/>
</dbReference>
<feature type="domain" description="Amine oxidase" evidence="7">
    <location>
        <begin position="364"/>
        <end position="855"/>
    </location>
</feature>
<dbReference type="SFLD" id="SFLDG01018">
    <property type="entry name" value="Squalene/Phytoene_Synthase_Lik"/>
    <property type="match status" value="1"/>
</dbReference>
<dbReference type="CDD" id="cd00683">
    <property type="entry name" value="Trans_IPPS_HH"/>
    <property type="match status" value="1"/>
</dbReference>
<proteinExistence type="inferred from homology"/>
<dbReference type="NCBIfam" id="TIGR02734">
    <property type="entry name" value="crtI_fam"/>
    <property type="match status" value="1"/>
</dbReference>
<dbReference type="InterPro" id="IPR033904">
    <property type="entry name" value="Trans_IPPS_HH"/>
</dbReference>
<evidence type="ECO:0000256" key="6">
    <source>
        <dbReference type="SAM" id="MobiDB-lite"/>
    </source>
</evidence>
<dbReference type="Pfam" id="PF01593">
    <property type="entry name" value="Amino_oxidase"/>
    <property type="match status" value="1"/>
</dbReference>
<dbReference type="PANTHER" id="PTHR43734:SF1">
    <property type="entry name" value="PHYTOENE DESATURASE"/>
    <property type="match status" value="1"/>
</dbReference>
<dbReference type="Gene3D" id="3.50.50.60">
    <property type="entry name" value="FAD/NAD(P)-binding domain"/>
    <property type="match status" value="2"/>
</dbReference>
<dbReference type="SUPFAM" id="SSF51905">
    <property type="entry name" value="FAD/NAD(P)-binding domain"/>
    <property type="match status" value="1"/>
</dbReference>
<evidence type="ECO:0000256" key="1">
    <source>
        <dbReference type="ARBA" id="ARBA00004684"/>
    </source>
</evidence>
<keyword evidence="3 5" id="KW-0125">Carotenoid biosynthesis</keyword>
<dbReference type="PROSITE" id="PS01045">
    <property type="entry name" value="SQUALEN_PHYTOEN_SYN_2"/>
    <property type="match status" value="1"/>
</dbReference>
<dbReference type="SFLD" id="SFLDS00005">
    <property type="entry name" value="Isoprenoid_Synthase_Type_I"/>
    <property type="match status" value="1"/>
</dbReference>
<dbReference type="Pfam" id="PF00494">
    <property type="entry name" value="SQS_PSY"/>
    <property type="match status" value="1"/>
</dbReference>
<dbReference type="InterPro" id="IPR008949">
    <property type="entry name" value="Isoprenoid_synthase_dom_sf"/>
</dbReference>
<accession>A0A154V315</accession>
<dbReference type="InterPro" id="IPR002937">
    <property type="entry name" value="Amino_oxidase"/>
</dbReference>
<protein>
    <submittedName>
        <fullName evidence="8">Phytoene dehydrogenase</fullName>
    </submittedName>
</protein>
<keyword evidence="4 5" id="KW-0560">Oxidoreductase</keyword>
<dbReference type="RefSeq" id="WP_063070993.1">
    <property type="nucleotide sequence ID" value="NZ_LQXA01000019.1"/>
</dbReference>
<comment type="caution">
    <text evidence="8">The sequence shown here is derived from an EMBL/GenBank/DDBJ whole genome shotgun (WGS) entry which is preliminary data.</text>
</comment>
<feature type="compositionally biased region" description="Basic and acidic residues" evidence="6">
    <location>
        <begin position="328"/>
        <end position="341"/>
    </location>
</feature>
<evidence type="ECO:0000256" key="2">
    <source>
        <dbReference type="ARBA" id="ARBA00022679"/>
    </source>
</evidence>
<evidence type="ECO:0000256" key="4">
    <source>
        <dbReference type="ARBA" id="ARBA00023002"/>
    </source>
</evidence>
<feature type="region of interest" description="Disordered" evidence="6">
    <location>
        <begin position="302"/>
        <end position="351"/>
    </location>
</feature>
<dbReference type="InterPro" id="IPR019845">
    <property type="entry name" value="Squalene/phytoene_synthase_CS"/>
</dbReference>
<evidence type="ECO:0000256" key="5">
    <source>
        <dbReference type="RuleBase" id="RU362075"/>
    </source>
</evidence>